<keyword evidence="14 20" id="KW-0472">Membrane</keyword>
<comment type="subcellular location">
    <subcellularLocation>
        <location evidence="1">Membrane</location>
        <topology evidence="1">Single-pass type I membrane protein</topology>
    </subcellularLocation>
</comment>
<dbReference type="EMBL" id="PNBA02000019">
    <property type="protein sequence ID" value="KAG6391748.1"/>
    <property type="molecule type" value="Genomic_DNA"/>
</dbReference>
<evidence type="ECO:0000256" key="18">
    <source>
        <dbReference type="ARBA" id="ARBA00048679"/>
    </source>
</evidence>
<name>A0A8X8WBA4_SALSN</name>
<evidence type="ECO:0000256" key="16">
    <source>
        <dbReference type="ARBA" id="ARBA00023180"/>
    </source>
</evidence>
<sequence>MGVVFVANATIIVSICILLSSNVIASNVSDSNREMKALMNFGWPYINSTAPHCHWIGLTCDDRGRVAELSLESRVRCNASEAWCHDVGYLDPLVFTSLTSIHLTSCGLYGFIPEEIGSLSNLSYLNLSNNQLNSQLPLSLANLSELRVLDISDNRFIYGAIPPNIGSLSKLTHLYLSHNLLQSGLPLSLSNLSNLEVLLISSNSISGGIPSGIGYLLHLMVLDLSNNQLNSRLPLSLENLTNLEVLDISHNYDIYGVIPPEIGSLSKLTRLDLSSNRLQSDLPLSLPNLTNLEVLDISNNHGIYGVIPHNIGSLSKLTHLDLSYNSLKSELPLSLSNLTNLEVLLISSNSLFGAIPSRIGYLSHLNALDLSFNDINCYLPATMTQLTILEFLKLDSNRLEGVFEAGIHMLPRIKTIGLSACSIGGRIPSQLGNVGNAQFLNIDLSRNQLIGEVPESISSLERIDLSYNNLEGEIPANLWRKFGIESFHGNTNLHPPEEFSSRITVEMIYYLIFVFFILCGIYFIFFTRDRKGASSSVTPHPKHGDIFKIWNFDGNMAYQDIIEATQDFDLRYCIGTGAYGSVYRALLPTGRVVAVKKLHRFEEDNPTFESSFRNEAQVLSQIRHRHIVKLFGFCLHQRSMFLIYDYMERGSLFSVLRDEDEAVELNWKKRVNVVKGIANALSYMHHDCSPPILHRDISSSNILLDSEFQGCLSDFGTARLLDPDSSNQTILVGTRGYIAPELAFTMVVTEKCDVYSFGVLALEVMFGDHPGDFVSSMMTTKRSTQFAQNLMVQQLLDKRLPSLEEDVRMSREVIAVVKTALKCISCDPKSRPYMKEVSHELAKHPPRLTMPFRSVSVLHLMHSD</sequence>
<dbReference type="Pfam" id="PF23598">
    <property type="entry name" value="LRR_14"/>
    <property type="match status" value="2"/>
</dbReference>
<keyword evidence="6" id="KW-0808">Transferase</keyword>
<evidence type="ECO:0000256" key="7">
    <source>
        <dbReference type="ARBA" id="ARBA00022692"/>
    </source>
</evidence>
<proteinExistence type="predicted"/>
<dbReference type="EC" id="2.7.11.1" evidence="2"/>
<dbReference type="GO" id="GO:0004674">
    <property type="term" value="F:protein serine/threonine kinase activity"/>
    <property type="evidence" value="ECO:0007669"/>
    <property type="project" value="UniProtKB-KW"/>
</dbReference>
<dbReference type="PROSITE" id="PS00109">
    <property type="entry name" value="PROTEIN_KINASE_TYR"/>
    <property type="match status" value="1"/>
</dbReference>
<dbReference type="Pfam" id="PF00069">
    <property type="entry name" value="Pkinase"/>
    <property type="match status" value="1"/>
</dbReference>
<dbReference type="PROSITE" id="PS00107">
    <property type="entry name" value="PROTEIN_KINASE_ATP"/>
    <property type="match status" value="1"/>
</dbReference>
<evidence type="ECO:0000256" key="9">
    <source>
        <dbReference type="ARBA" id="ARBA00022737"/>
    </source>
</evidence>
<evidence type="ECO:0000313" key="23">
    <source>
        <dbReference type="EMBL" id="KAG6391748.1"/>
    </source>
</evidence>
<evidence type="ECO:0000256" key="4">
    <source>
        <dbReference type="ARBA" id="ARBA00022553"/>
    </source>
</evidence>
<dbReference type="InterPro" id="IPR055414">
    <property type="entry name" value="LRR_R13L4/SHOC2-like"/>
</dbReference>
<dbReference type="GO" id="GO:0006952">
    <property type="term" value="P:defense response"/>
    <property type="evidence" value="ECO:0007669"/>
    <property type="project" value="UniProtKB-ARBA"/>
</dbReference>
<dbReference type="InterPro" id="IPR000719">
    <property type="entry name" value="Prot_kinase_dom"/>
</dbReference>
<keyword evidence="15" id="KW-0675">Receptor</keyword>
<dbReference type="AlphaFoldDB" id="A0A8X8WBA4"/>
<keyword evidence="16" id="KW-0325">Glycoprotein</keyword>
<evidence type="ECO:0000256" key="11">
    <source>
        <dbReference type="ARBA" id="ARBA00022777"/>
    </source>
</evidence>
<keyword evidence="4" id="KW-0597">Phosphoprotein</keyword>
<feature type="transmembrane region" description="Helical" evidence="20">
    <location>
        <begin position="507"/>
        <end position="526"/>
    </location>
</feature>
<dbReference type="SMART" id="SM00369">
    <property type="entry name" value="LRR_TYP"/>
    <property type="match status" value="8"/>
</dbReference>
<evidence type="ECO:0000256" key="13">
    <source>
        <dbReference type="ARBA" id="ARBA00022989"/>
    </source>
</evidence>
<evidence type="ECO:0000256" key="8">
    <source>
        <dbReference type="ARBA" id="ARBA00022729"/>
    </source>
</evidence>
<evidence type="ECO:0000256" key="10">
    <source>
        <dbReference type="ARBA" id="ARBA00022741"/>
    </source>
</evidence>
<keyword evidence="13 20" id="KW-1133">Transmembrane helix</keyword>
<dbReference type="InterPro" id="IPR008266">
    <property type="entry name" value="Tyr_kinase_AS"/>
</dbReference>
<keyword evidence="11" id="KW-0418">Kinase</keyword>
<evidence type="ECO:0000256" key="5">
    <source>
        <dbReference type="ARBA" id="ARBA00022614"/>
    </source>
</evidence>
<keyword evidence="8 21" id="KW-0732">Signal</keyword>
<evidence type="ECO:0000256" key="1">
    <source>
        <dbReference type="ARBA" id="ARBA00004479"/>
    </source>
</evidence>
<reference evidence="23" key="1">
    <citation type="submission" date="2018-01" db="EMBL/GenBank/DDBJ databases">
        <authorList>
            <person name="Mao J.F."/>
        </authorList>
    </citation>
    <scope>NUCLEOTIDE SEQUENCE</scope>
    <source>
        <strain evidence="23">Huo1</strain>
        <tissue evidence="23">Leaf</tissue>
    </source>
</reference>
<comment type="caution">
    <text evidence="23">The sequence shown here is derived from an EMBL/GenBank/DDBJ whole genome shotgun (WGS) entry which is preliminary data.</text>
</comment>
<evidence type="ECO:0000256" key="19">
    <source>
        <dbReference type="PROSITE-ProRule" id="PRU10141"/>
    </source>
</evidence>
<dbReference type="FunFam" id="3.80.10.10:FF:000383">
    <property type="entry name" value="Leucine-rich repeat receptor protein kinase EMS1"/>
    <property type="match status" value="1"/>
</dbReference>
<dbReference type="OrthoDB" id="909074at2759"/>
<dbReference type="PROSITE" id="PS50011">
    <property type="entry name" value="PROTEIN_KINASE_DOM"/>
    <property type="match status" value="1"/>
</dbReference>
<dbReference type="PROSITE" id="PS51450">
    <property type="entry name" value="LRR"/>
    <property type="match status" value="3"/>
</dbReference>
<evidence type="ECO:0000313" key="24">
    <source>
        <dbReference type="Proteomes" id="UP000298416"/>
    </source>
</evidence>
<keyword evidence="3" id="KW-0723">Serine/threonine-protein kinase</keyword>
<dbReference type="Proteomes" id="UP000298416">
    <property type="component" value="Unassembled WGS sequence"/>
</dbReference>
<dbReference type="FunFam" id="1.10.510.10:FF:000445">
    <property type="entry name" value="MDIS1-interacting receptor like kinase 2"/>
    <property type="match status" value="1"/>
</dbReference>
<feature type="signal peptide" evidence="21">
    <location>
        <begin position="1"/>
        <end position="25"/>
    </location>
</feature>
<keyword evidence="5" id="KW-0433">Leucine-rich repeat</keyword>
<keyword evidence="12 19" id="KW-0067">ATP-binding</keyword>
<dbReference type="Gene3D" id="3.80.10.10">
    <property type="entry name" value="Ribonuclease Inhibitor"/>
    <property type="match status" value="2"/>
</dbReference>
<evidence type="ECO:0000256" key="20">
    <source>
        <dbReference type="SAM" id="Phobius"/>
    </source>
</evidence>
<evidence type="ECO:0000259" key="22">
    <source>
        <dbReference type="PROSITE" id="PS50011"/>
    </source>
</evidence>
<evidence type="ECO:0000256" key="14">
    <source>
        <dbReference type="ARBA" id="ARBA00023136"/>
    </source>
</evidence>
<dbReference type="InterPro" id="IPR001611">
    <property type="entry name" value="Leu-rich_rpt"/>
</dbReference>
<dbReference type="InterPro" id="IPR011009">
    <property type="entry name" value="Kinase-like_dom_sf"/>
</dbReference>
<dbReference type="GO" id="GO:0051707">
    <property type="term" value="P:response to other organism"/>
    <property type="evidence" value="ECO:0007669"/>
    <property type="project" value="UniProtKB-ARBA"/>
</dbReference>
<evidence type="ECO:0000256" key="2">
    <source>
        <dbReference type="ARBA" id="ARBA00012513"/>
    </source>
</evidence>
<keyword evidence="10 19" id="KW-0547">Nucleotide-binding</keyword>
<feature type="chain" id="PRO_5036474788" description="non-specific serine/threonine protein kinase" evidence="21">
    <location>
        <begin position="26"/>
        <end position="864"/>
    </location>
</feature>
<dbReference type="InterPro" id="IPR032675">
    <property type="entry name" value="LRR_dom_sf"/>
</dbReference>
<gene>
    <name evidence="23" type="ORF">SASPL_149507</name>
</gene>
<dbReference type="FunFam" id="3.30.200.20:FF:000309">
    <property type="entry name" value="Leucine-rich repeat receptor protein kinase MSP1"/>
    <property type="match status" value="1"/>
</dbReference>
<keyword evidence="7 20" id="KW-0812">Transmembrane</keyword>
<dbReference type="SMART" id="SM00365">
    <property type="entry name" value="LRR_SD22"/>
    <property type="match status" value="6"/>
</dbReference>
<comment type="catalytic activity">
    <reaction evidence="18">
        <text>L-seryl-[protein] + ATP = O-phospho-L-seryl-[protein] + ADP + H(+)</text>
        <dbReference type="Rhea" id="RHEA:17989"/>
        <dbReference type="Rhea" id="RHEA-COMP:9863"/>
        <dbReference type="Rhea" id="RHEA-COMP:11604"/>
        <dbReference type="ChEBI" id="CHEBI:15378"/>
        <dbReference type="ChEBI" id="CHEBI:29999"/>
        <dbReference type="ChEBI" id="CHEBI:30616"/>
        <dbReference type="ChEBI" id="CHEBI:83421"/>
        <dbReference type="ChEBI" id="CHEBI:456216"/>
        <dbReference type="EC" id="2.7.11.1"/>
    </reaction>
</comment>
<dbReference type="Gene3D" id="3.30.200.20">
    <property type="entry name" value="Phosphorylase Kinase, domain 1"/>
    <property type="match status" value="1"/>
</dbReference>
<dbReference type="SUPFAM" id="SSF52058">
    <property type="entry name" value="L domain-like"/>
    <property type="match status" value="2"/>
</dbReference>
<dbReference type="PANTHER" id="PTHR48005:SF16">
    <property type="entry name" value="MDIS1-INTERACTING RECEPTOR LIKE KINASE 2-LIKE ISOFORM X1"/>
    <property type="match status" value="1"/>
</dbReference>
<dbReference type="Pfam" id="PF00560">
    <property type="entry name" value="LRR_1"/>
    <property type="match status" value="1"/>
</dbReference>
<evidence type="ECO:0000256" key="6">
    <source>
        <dbReference type="ARBA" id="ARBA00022679"/>
    </source>
</evidence>
<evidence type="ECO:0000256" key="12">
    <source>
        <dbReference type="ARBA" id="ARBA00022840"/>
    </source>
</evidence>
<dbReference type="PRINTS" id="PR00019">
    <property type="entry name" value="LEURICHRPT"/>
</dbReference>
<evidence type="ECO:0000256" key="3">
    <source>
        <dbReference type="ARBA" id="ARBA00022527"/>
    </source>
</evidence>
<evidence type="ECO:0000256" key="15">
    <source>
        <dbReference type="ARBA" id="ARBA00023170"/>
    </source>
</evidence>
<keyword evidence="24" id="KW-1185">Reference proteome</keyword>
<feature type="domain" description="Protein kinase" evidence="22">
    <location>
        <begin position="568"/>
        <end position="842"/>
    </location>
</feature>
<evidence type="ECO:0000256" key="17">
    <source>
        <dbReference type="ARBA" id="ARBA00047899"/>
    </source>
</evidence>
<dbReference type="FunFam" id="3.80.10.10:FF:000095">
    <property type="entry name" value="LRR receptor-like serine/threonine-protein kinase GSO1"/>
    <property type="match status" value="1"/>
</dbReference>
<keyword evidence="9" id="KW-0677">Repeat</keyword>
<evidence type="ECO:0000256" key="21">
    <source>
        <dbReference type="SAM" id="SignalP"/>
    </source>
</evidence>
<dbReference type="InterPro" id="IPR017441">
    <property type="entry name" value="Protein_kinase_ATP_BS"/>
</dbReference>
<dbReference type="InterPro" id="IPR003591">
    <property type="entry name" value="Leu-rich_rpt_typical-subtyp"/>
</dbReference>
<organism evidence="23">
    <name type="scientific">Salvia splendens</name>
    <name type="common">Scarlet sage</name>
    <dbReference type="NCBI Taxonomy" id="180675"/>
    <lineage>
        <taxon>Eukaryota</taxon>
        <taxon>Viridiplantae</taxon>
        <taxon>Streptophyta</taxon>
        <taxon>Embryophyta</taxon>
        <taxon>Tracheophyta</taxon>
        <taxon>Spermatophyta</taxon>
        <taxon>Magnoliopsida</taxon>
        <taxon>eudicotyledons</taxon>
        <taxon>Gunneridae</taxon>
        <taxon>Pentapetalae</taxon>
        <taxon>asterids</taxon>
        <taxon>lamiids</taxon>
        <taxon>Lamiales</taxon>
        <taxon>Lamiaceae</taxon>
        <taxon>Nepetoideae</taxon>
        <taxon>Mentheae</taxon>
        <taxon>Salviinae</taxon>
        <taxon>Salvia</taxon>
        <taxon>Salvia subgen. Calosphace</taxon>
        <taxon>core Calosphace</taxon>
    </lineage>
</organism>
<dbReference type="GO" id="GO:0005524">
    <property type="term" value="F:ATP binding"/>
    <property type="evidence" value="ECO:0007669"/>
    <property type="project" value="UniProtKB-UniRule"/>
</dbReference>
<protein>
    <recommendedName>
        <fullName evidence="2">non-specific serine/threonine protein kinase</fullName>
        <ecNumber evidence="2">2.7.11.1</ecNumber>
    </recommendedName>
</protein>
<dbReference type="SUPFAM" id="SSF56112">
    <property type="entry name" value="Protein kinase-like (PK-like)"/>
    <property type="match status" value="1"/>
</dbReference>
<dbReference type="PANTHER" id="PTHR48005">
    <property type="entry name" value="LEUCINE RICH REPEAT KINASE 2"/>
    <property type="match status" value="1"/>
</dbReference>
<reference evidence="23" key="2">
    <citation type="submission" date="2020-08" db="EMBL/GenBank/DDBJ databases">
        <title>Plant Genome Project.</title>
        <authorList>
            <person name="Zhang R.-G."/>
        </authorList>
    </citation>
    <scope>NUCLEOTIDE SEQUENCE</scope>
    <source>
        <strain evidence="23">Huo1</strain>
        <tissue evidence="23">Leaf</tissue>
    </source>
</reference>
<dbReference type="GO" id="GO:0016020">
    <property type="term" value="C:membrane"/>
    <property type="evidence" value="ECO:0007669"/>
    <property type="project" value="UniProtKB-SubCell"/>
</dbReference>
<feature type="binding site" evidence="19">
    <location>
        <position position="597"/>
    </location>
    <ligand>
        <name>ATP</name>
        <dbReference type="ChEBI" id="CHEBI:30616"/>
    </ligand>
</feature>
<accession>A0A8X8WBA4</accession>
<dbReference type="Gene3D" id="1.10.510.10">
    <property type="entry name" value="Transferase(Phosphotransferase) domain 1"/>
    <property type="match status" value="1"/>
</dbReference>
<dbReference type="InterPro" id="IPR051420">
    <property type="entry name" value="Ser_Thr_Kinases_DiverseReg"/>
</dbReference>
<comment type="catalytic activity">
    <reaction evidence="17">
        <text>L-threonyl-[protein] + ATP = O-phospho-L-threonyl-[protein] + ADP + H(+)</text>
        <dbReference type="Rhea" id="RHEA:46608"/>
        <dbReference type="Rhea" id="RHEA-COMP:11060"/>
        <dbReference type="Rhea" id="RHEA-COMP:11605"/>
        <dbReference type="ChEBI" id="CHEBI:15378"/>
        <dbReference type="ChEBI" id="CHEBI:30013"/>
        <dbReference type="ChEBI" id="CHEBI:30616"/>
        <dbReference type="ChEBI" id="CHEBI:61977"/>
        <dbReference type="ChEBI" id="CHEBI:456216"/>
        <dbReference type="EC" id="2.7.11.1"/>
    </reaction>
</comment>